<protein>
    <submittedName>
        <fullName evidence="5">PucR family transcriptional regulator</fullName>
    </submittedName>
</protein>
<dbReference type="InterPro" id="IPR042070">
    <property type="entry name" value="PucR_C-HTH_sf"/>
</dbReference>
<keyword evidence="6" id="KW-1185">Reference proteome</keyword>
<evidence type="ECO:0000256" key="1">
    <source>
        <dbReference type="ARBA" id="ARBA00006754"/>
    </source>
</evidence>
<dbReference type="InterPro" id="IPR041522">
    <property type="entry name" value="CdaR_GGDEF"/>
</dbReference>
<name>A0A3M8P7Z0_9BACL</name>
<evidence type="ECO:0000259" key="3">
    <source>
        <dbReference type="Pfam" id="PF13556"/>
    </source>
</evidence>
<dbReference type="AlphaFoldDB" id="A0A3M8P7Z0"/>
<accession>A0A3M8P7Z0</accession>
<sequence>MGISLRNAMKLGKFNECKVVAGHEGLTRMVEVVTIMEVPEVVQWLKGKELILTSLFAIKDDIEAQNMLVQHLHSAGATALAIKPSQFIEKIPEGIIDSGNKLGFPIIEIPDPVKYLDILSPVMHYIFNDKVVLQEDLEQASKVLHEISLSAQGIQEFLNNVSYLTKNVITIESEFSFVDVPEPPVEISALNEAQVYELSIIQRPLHFKRKYDGRMVSSIAAPIMNDGEYYGNITCWEVNNENLPIDLAILEKASSLLSLEFLKLRVKYEIEQQYKRDFIRELLFSENIKEKNIIEWGDKYHITRDADYVSLLLSFQDGVPYEENNMQMKDYQVDAAVRKIHPSALVGHLKNGICIILPVEEGQSSRLYEQIHDVLAKETALGMPLLLGVGRPGKGPEGIQNSYAQAEKAIDLNKTINRPEGIYYYDALGAYRLLDQLKEEKELKDFYSETVGRLIEQDTNHELIKTLKAYFFHDEVLKSTAEALFIHINTLKYRMKKIEEITACSLKSSEGKMNLFLGLKIHELLYQNEK</sequence>
<organism evidence="5 6">
    <name type="scientific">Planococcus salinus</name>
    <dbReference type="NCBI Taxonomy" id="1848460"/>
    <lineage>
        <taxon>Bacteria</taxon>
        <taxon>Bacillati</taxon>
        <taxon>Bacillota</taxon>
        <taxon>Bacilli</taxon>
        <taxon>Bacillales</taxon>
        <taxon>Caryophanaceae</taxon>
        <taxon>Planococcus</taxon>
    </lineage>
</organism>
<dbReference type="InterPro" id="IPR051448">
    <property type="entry name" value="CdaR-like_regulators"/>
</dbReference>
<dbReference type="InterPro" id="IPR025736">
    <property type="entry name" value="PucR_C-HTH_dom"/>
</dbReference>
<evidence type="ECO:0000259" key="2">
    <source>
        <dbReference type="Pfam" id="PF07905"/>
    </source>
</evidence>
<dbReference type="Pfam" id="PF13556">
    <property type="entry name" value="HTH_30"/>
    <property type="match status" value="1"/>
</dbReference>
<feature type="domain" description="PucR C-terminal helix-turn-helix" evidence="3">
    <location>
        <begin position="463"/>
        <end position="521"/>
    </location>
</feature>
<feature type="domain" description="CdaR GGDEF-like" evidence="4">
    <location>
        <begin position="290"/>
        <end position="411"/>
    </location>
</feature>
<dbReference type="InterPro" id="IPR012914">
    <property type="entry name" value="PucR_dom"/>
</dbReference>
<dbReference type="PANTHER" id="PTHR33744">
    <property type="entry name" value="CARBOHYDRATE DIACID REGULATOR"/>
    <property type="match status" value="1"/>
</dbReference>
<evidence type="ECO:0000313" key="6">
    <source>
        <dbReference type="Proteomes" id="UP000275473"/>
    </source>
</evidence>
<dbReference type="EMBL" id="RIAX01000004">
    <property type="protein sequence ID" value="RNF39742.1"/>
    <property type="molecule type" value="Genomic_DNA"/>
</dbReference>
<evidence type="ECO:0000259" key="4">
    <source>
        <dbReference type="Pfam" id="PF17853"/>
    </source>
</evidence>
<dbReference type="RefSeq" id="WP_123164937.1">
    <property type="nucleotide sequence ID" value="NZ_RIAX01000004.1"/>
</dbReference>
<dbReference type="Proteomes" id="UP000275473">
    <property type="component" value="Unassembled WGS sequence"/>
</dbReference>
<dbReference type="OrthoDB" id="143422at2"/>
<dbReference type="Pfam" id="PF17853">
    <property type="entry name" value="GGDEF_2"/>
    <property type="match status" value="1"/>
</dbReference>
<evidence type="ECO:0000313" key="5">
    <source>
        <dbReference type="EMBL" id="RNF39742.1"/>
    </source>
</evidence>
<comment type="similarity">
    <text evidence="1">Belongs to the CdaR family.</text>
</comment>
<proteinExistence type="inferred from homology"/>
<feature type="domain" description="Purine catabolism PurC-like" evidence="2">
    <location>
        <begin position="9"/>
        <end position="126"/>
    </location>
</feature>
<dbReference type="Pfam" id="PF07905">
    <property type="entry name" value="PucR"/>
    <property type="match status" value="1"/>
</dbReference>
<comment type="caution">
    <text evidence="5">The sequence shown here is derived from an EMBL/GenBank/DDBJ whole genome shotgun (WGS) entry which is preliminary data.</text>
</comment>
<dbReference type="PANTHER" id="PTHR33744:SF1">
    <property type="entry name" value="DNA-BINDING TRANSCRIPTIONAL ACTIVATOR ADER"/>
    <property type="match status" value="1"/>
</dbReference>
<gene>
    <name evidence="5" type="ORF">EEX84_07180</name>
</gene>
<reference evidence="5 6" key="1">
    <citation type="journal article" date="2018" name="Int. J. Syst. Evol. Microbiol.">
        <title>Planococcus salinus sp. nov., a moderately halophilic bacterium isolated from a saline-alkali soil.</title>
        <authorList>
            <person name="Gan L."/>
        </authorList>
    </citation>
    <scope>NUCLEOTIDE SEQUENCE [LARGE SCALE GENOMIC DNA]</scope>
    <source>
        <strain evidence="5 6">LCB217</strain>
    </source>
</reference>
<dbReference type="Gene3D" id="1.10.10.2840">
    <property type="entry name" value="PucR C-terminal helix-turn-helix domain"/>
    <property type="match status" value="1"/>
</dbReference>